<protein>
    <submittedName>
        <fullName evidence="2">Uncharacterized protein</fullName>
    </submittedName>
</protein>
<feature type="transmembrane region" description="Helical" evidence="1">
    <location>
        <begin position="48"/>
        <end position="65"/>
    </location>
</feature>
<dbReference type="EMBL" id="QYSE01000002">
    <property type="protein sequence ID" value="RJF35646.1"/>
    <property type="molecule type" value="Genomic_DNA"/>
</dbReference>
<evidence type="ECO:0000256" key="1">
    <source>
        <dbReference type="SAM" id="Phobius"/>
    </source>
</evidence>
<name>A0A3A3EPK2_9GAMM</name>
<organism evidence="2 3">
    <name type="scientific">Pseudoalteromonas gelatinilytica</name>
    <dbReference type="NCBI Taxonomy" id="1703256"/>
    <lineage>
        <taxon>Bacteria</taxon>
        <taxon>Pseudomonadati</taxon>
        <taxon>Pseudomonadota</taxon>
        <taxon>Gammaproteobacteria</taxon>
        <taxon>Alteromonadales</taxon>
        <taxon>Pseudoalteromonadaceae</taxon>
        <taxon>Pseudoalteromonas</taxon>
    </lineage>
</organism>
<dbReference type="AlphaFoldDB" id="A0A3A3EPK2"/>
<dbReference type="Proteomes" id="UP000265938">
    <property type="component" value="Unassembled WGS sequence"/>
</dbReference>
<proteinExistence type="predicted"/>
<comment type="caution">
    <text evidence="2">The sequence shown here is derived from an EMBL/GenBank/DDBJ whole genome shotgun (WGS) entry which is preliminary data.</text>
</comment>
<accession>A0A3A3EPK2</accession>
<reference evidence="2 3" key="1">
    <citation type="submission" date="2018-09" db="EMBL/GenBank/DDBJ databases">
        <title>Identification of marine bacteria producing industrial enzymes.</title>
        <authorList>
            <person name="Cheng T.H."/>
            <person name="Saidin J."/>
            <person name="Muhd D.D."/>
            <person name="Isa M.N.M."/>
            <person name="Bakar M.F.A."/>
            <person name="Ismail N."/>
        </authorList>
    </citation>
    <scope>NUCLEOTIDE SEQUENCE [LARGE SCALE GENOMIC DNA]</scope>
    <source>
        <strain evidence="2 3">MNAD 1.6</strain>
    </source>
</reference>
<feature type="transmembrane region" description="Helical" evidence="1">
    <location>
        <begin position="102"/>
        <end position="119"/>
    </location>
</feature>
<dbReference type="RefSeq" id="WP_119853107.1">
    <property type="nucleotide sequence ID" value="NZ_QYSE01000002.1"/>
</dbReference>
<feature type="transmembrane region" description="Helical" evidence="1">
    <location>
        <begin position="77"/>
        <end position="96"/>
    </location>
</feature>
<evidence type="ECO:0000313" key="2">
    <source>
        <dbReference type="EMBL" id="RJF35646.1"/>
    </source>
</evidence>
<evidence type="ECO:0000313" key="3">
    <source>
        <dbReference type="Proteomes" id="UP000265938"/>
    </source>
</evidence>
<gene>
    <name evidence="2" type="ORF">D4741_11800</name>
</gene>
<feature type="transmembrane region" description="Helical" evidence="1">
    <location>
        <begin position="20"/>
        <end position="42"/>
    </location>
</feature>
<sequence length="158" mass="18242">MSKNYRVSIFPPWELLRSFLFVTVLLLLGTVFSGMTFLTQYFSAEPEWIIGILFSVGTAFCLLNFKVSHGSYTCAKILKYYALFLALICMPAFILIDGAPYKIASAINIVLMLLAFYIIKSEKYQSLVQYQFDFFKDIKEARAAIEQEVLRNRNQNRK</sequence>
<keyword evidence="1" id="KW-0812">Transmembrane</keyword>
<keyword evidence="1" id="KW-1133">Transmembrane helix</keyword>
<keyword evidence="1" id="KW-0472">Membrane</keyword>